<organism evidence="14 15">
    <name type="scientific">Candidatus Saccharimonas aalborgensis</name>
    <dbReference type="NCBI Taxonomy" id="1332188"/>
    <lineage>
        <taxon>Bacteria</taxon>
        <taxon>Candidatus Saccharimonadota</taxon>
        <taxon>Candidatus Saccharimonadia</taxon>
        <taxon>Candidatus Saccharimonadales</taxon>
        <taxon>Candidatus Saccharimonadaceae</taxon>
        <taxon>Candidatus Saccharimonas</taxon>
    </lineage>
</organism>
<dbReference type="InterPro" id="IPR000212">
    <property type="entry name" value="DNA_helicase_UvrD/REP"/>
</dbReference>
<keyword evidence="15" id="KW-1185">Reference proteome</keyword>
<dbReference type="PANTHER" id="PTHR11070">
    <property type="entry name" value="UVRD / RECB / PCRA DNA HELICASE FAMILY MEMBER"/>
    <property type="match status" value="1"/>
</dbReference>
<dbReference type="CDD" id="cd17932">
    <property type="entry name" value="DEXQc_UvrD"/>
    <property type="match status" value="1"/>
</dbReference>
<dbReference type="SUPFAM" id="SSF52540">
    <property type="entry name" value="P-loop containing nucleoside triphosphate hydrolases"/>
    <property type="match status" value="1"/>
</dbReference>
<comment type="similarity">
    <text evidence="1">Belongs to the helicase family. UvrD subfamily.</text>
</comment>
<dbReference type="Proteomes" id="UP000013893">
    <property type="component" value="Chromosome"/>
</dbReference>
<keyword evidence="7" id="KW-0413">Isomerase</keyword>
<evidence type="ECO:0000313" key="14">
    <source>
        <dbReference type="EMBL" id="AGL61981.1"/>
    </source>
</evidence>
<evidence type="ECO:0000313" key="15">
    <source>
        <dbReference type="Proteomes" id="UP000013893"/>
    </source>
</evidence>
<dbReference type="KEGG" id="saal:L336_0272"/>
<evidence type="ECO:0000259" key="12">
    <source>
        <dbReference type="PROSITE" id="PS51198"/>
    </source>
</evidence>
<feature type="binding site" evidence="11">
    <location>
        <begin position="49"/>
        <end position="56"/>
    </location>
    <ligand>
        <name>ATP</name>
        <dbReference type="ChEBI" id="CHEBI:30616"/>
    </ligand>
</feature>
<keyword evidence="3 11" id="KW-0378">Hydrolase</keyword>
<comment type="catalytic activity">
    <reaction evidence="8">
        <text>Couples ATP hydrolysis with the unwinding of duplex DNA by translocating in the 3'-5' direction.</text>
        <dbReference type="EC" id="5.6.2.4"/>
    </reaction>
</comment>
<dbReference type="GO" id="GO:0033202">
    <property type="term" value="C:DNA helicase complex"/>
    <property type="evidence" value="ECO:0007669"/>
    <property type="project" value="TreeGrafter"/>
</dbReference>
<dbReference type="STRING" id="1332188.L336_0272"/>
<dbReference type="PROSITE" id="PS51198">
    <property type="entry name" value="UVRD_HELICASE_ATP_BIND"/>
    <property type="match status" value="1"/>
</dbReference>
<evidence type="ECO:0000256" key="11">
    <source>
        <dbReference type="PROSITE-ProRule" id="PRU00560"/>
    </source>
</evidence>
<dbReference type="AlphaFoldDB" id="R4PXP8"/>
<dbReference type="HOGENOM" id="CLU_004585_5_2_0"/>
<evidence type="ECO:0000259" key="13">
    <source>
        <dbReference type="PROSITE" id="PS51217"/>
    </source>
</evidence>
<evidence type="ECO:0000256" key="9">
    <source>
        <dbReference type="ARBA" id="ARBA00034808"/>
    </source>
</evidence>
<reference evidence="14 15" key="1">
    <citation type="journal article" date="2013" name="Nat. Biotechnol.">
        <title>Genome sequences of rare, uncultured bacteria obtained by differential coverage binning of multiple metagenomes.</title>
        <authorList>
            <person name="Albertsen M."/>
            <person name="Hugenholtz P."/>
            <person name="Skarshewski A."/>
            <person name="Nielsen K.L."/>
            <person name="Tyson G.W."/>
            <person name="Nielsen P.H."/>
        </authorList>
    </citation>
    <scope>NUCLEOTIDE SEQUENCE [LARGE SCALE GENOMIC DNA]</scope>
    <source>
        <strain evidence="14">TM71</strain>
    </source>
</reference>
<dbReference type="Pfam" id="PF13361">
    <property type="entry name" value="UvrD_C"/>
    <property type="match status" value="1"/>
</dbReference>
<keyword evidence="5 11" id="KW-0067">ATP-binding</keyword>
<sequence length="723" mass="80576">MVLPLPLHTFILLPANEVRIIEEMDILDGLNDAQKTAVTTTSGPLLLLAGAGSGKTKTLTHRIAYLLAHESIWPNQILAVTFTNKAAKEMRERLAKLLDQQITRSFMPWMGTFHAVCVRILRQHGSEIGIASNFVIYDDDDRQGLIKQAMKELSLSADMVKPRAVSAAISSAKNEMVGPEEYADVAQFPFQKSVAKLYARYEQRRKEAGAVDFDDLLLETVRLFRDSPKTRNHYQAQFRHILIDEYQDTNAAQYAIMKALIGPEKNICVVGDDWQSIYSWRGADFKNILGFERDFPGAAVIKLEQNYRSTGAILEAAHNVISKNIERTEKKLWTTAGAGAPVQVQGVYDETEEAGVVATRIAAQTAIGARSFGDFAVLYRTNAQSYALERALVQQRIPYQLVGGVRFYDRKEIKDIVAYLRLLYQPNDRMSFSRIVNVPTRGIGATSLEKFLVWQSQSGMDILSALVNAEQTATLTSRARQALSGLGELLRRVQVKSELGVGPSELIEELLSATGYRDMLLDGSPQAEEREANLGVLISDAKSYASLDDFLEEVALMSSADVGSTESVVTLMTLHAAKGLEFPVVFIVGMEEGLFPSMRALEEGPRQLEEERRLCYVGMTRAREELYLLYAGSRLQFGQRSYTTPSRFLEDMGYVAASVSPYQRSMTNEFDEFSFSLDIGDRVRSPQFGQGEIIDIDGLAVTVSFDSGQTKKLNVEYARLEKC</sequence>
<dbReference type="Gene3D" id="3.40.50.300">
    <property type="entry name" value="P-loop containing nucleotide triphosphate hydrolases"/>
    <property type="match status" value="2"/>
</dbReference>
<evidence type="ECO:0000256" key="1">
    <source>
        <dbReference type="ARBA" id="ARBA00009922"/>
    </source>
</evidence>
<dbReference type="CDD" id="cd18807">
    <property type="entry name" value="SF1_C_UvrD"/>
    <property type="match status" value="1"/>
</dbReference>
<evidence type="ECO:0000256" key="7">
    <source>
        <dbReference type="ARBA" id="ARBA00023235"/>
    </source>
</evidence>
<evidence type="ECO:0000256" key="5">
    <source>
        <dbReference type="ARBA" id="ARBA00022840"/>
    </source>
</evidence>
<dbReference type="PATRIC" id="fig|1332188.3.peg.268"/>
<dbReference type="GO" id="GO:0005524">
    <property type="term" value="F:ATP binding"/>
    <property type="evidence" value="ECO:0007669"/>
    <property type="project" value="UniProtKB-UniRule"/>
</dbReference>
<evidence type="ECO:0000256" key="6">
    <source>
        <dbReference type="ARBA" id="ARBA00023125"/>
    </source>
</evidence>
<dbReference type="Gene3D" id="1.10.486.10">
    <property type="entry name" value="PCRA, domain 4"/>
    <property type="match status" value="1"/>
</dbReference>
<dbReference type="InterPro" id="IPR027417">
    <property type="entry name" value="P-loop_NTPase"/>
</dbReference>
<dbReference type="GO" id="GO:0000725">
    <property type="term" value="P:recombinational repair"/>
    <property type="evidence" value="ECO:0007669"/>
    <property type="project" value="TreeGrafter"/>
</dbReference>
<evidence type="ECO:0000256" key="2">
    <source>
        <dbReference type="ARBA" id="ARBA00022741"/>
    </source>
</evidence>
<accession>R4PXP8</accession>
<keyword evidence="2 11" id="KW-0547">Nucleotide-binding</keyword>
<dbReference type="PROSITE" id="PS51217">
    <property type="entry name" value="UVRD_HELICASE_CTER"/>
    <property type="match status" value="1"/>
</dbReference>
<gene>
    <name evidence="14" type="primary">pcrA</name>
    <name evidence="14" type="ORF">L336_0272</name>
</gene>
<dbReference type="GO" id="GO:0016887">
    <property type="term" value="F:ATP hydrolysis activity"/>
    <property type="evidence" value="ECO:0007669"/>
    <property type="project" value="RHEA"/>
</dbReference>
<proteinExistence type="inferred from homology"/>
<protein>
    <recommendedName>
        <fullName evidence="9">DNA 3'-5' helicase</fullName>
        <ecNumber evidence="9">5.6.2.4</ecNumber>
    </recommendedName>
</protein>
<keyword evidence="4 11" id="KW-0347">Helicase</keyword>
<dbReference type="InterPro" id="IPR013986">
    <property type="entry name" value="DExx_box_DNA_helicase_dom_sf"/>
</dbReference>
<evidence type="ECO:0000256" key="8">
    <source>
        <dbReference type="ARBA" id="ARBA00034617"/>
    </source>
</evidence>
<dbReference type="Pfam" id="PF00580">
    <property type="entry name" value="UvrD-helicase"/>
    <property type="match status" value="1"/>
</dbReference>
<dbReference type="PANTHER" id="PTHR11070:SF2">
    <property type="entry name" value="ATP-DEPENDENT DNA HELICASE SRS2"/>
    <property type="match status" value="1"/>
</dbReference>
<dbReference type="InterPro" id="IPR014016">
    <property type="entry name" value="UvrD-like_ATP-bd"/>
</dbReference>
<keyword evidence="6" id="KW-0238">DNA-binding</keyword>
<dbReference type="EC" id="5.6.2.4" evidence="9"/>
<dbReference type="Gene3D" id="1.10.10.160">
    <property type="match status" value="1"/>
</dbReference>
<evidence type="ECO:0000256" key="10">
    <source>
        <dbReference type="ARBA" id="ARBA00048988"/>
    </source>
</evidence>
<evidence type="ECO:0000256" key="3">
    <source>
        <dbReference type="ARBA" id="ARBA00022801"/>
    </source>
</evidence>
<dbReference type="GO" id="GO:0003677">
    <property type="term" value="F:DNA binding"/>
    <property type="evidence" value="ECO:0007669"/>
    <property type="project" value="UniProtKB-KW"/>
</dbReference>
<feature type="domain" description="UvrD-like helicase ATP-binding" evidence="12">
    <location>
        <begin position="28"/>
        <end position="310"/>
    </location>
</feature>
<dbReference type="GO" id="GO:0005829">
    <property type="term" value="C:cytosol"/>
    <property type="evidence" value="ECO:0007669"/>
    <property type="project" value="TreeGrafter"/>
</dbReference>
<name>R4PXP8_9BACT</name>
<dbReference type="GO" id="GO:0043138">
    <property type="term" value="F:3'-5' DNA helicase activity"/>
    <property type="evidence" value="ECO:0007669"/>
    <property type="project" value="UniProtKB-EC"/>
</dbReference>
<dbReference type="InterPro" id="IPR014017">
    <property type="entry name" value="DNA_helicase_UvrD-like_C"/>
</dbReference>
<feature type="domain" description="UvrD-like helicase C-terminal" evidence="13">
    <location>
        <begin position="311"/>
        <end position="579"/>
    </location>
</feature>
<dbReference type="EMBL" id="CP005957">
    <property type="protein sequence ID" value="AGL61981.1"/>
    <property type="molecule type" value="Genomic_DNA"/>
</dbReference>
<comment type="catalytic activity">
    <reaction evidence="10">
        <text>ATP + H2O = ADP + phosphate + H(+)</text>
        <dbReference type="Rhea" id="RHEA:13065"/>
        <dbReference type="ChEBI" id="CHEBI:15377"/>
        <dbReference type="ChEBI" id="CHEBI:15378"/>
        <dbReference type="ChEBI" id="CHEBI:30616"/>
        <dbReference type="ChEBI" id="CHEBI:43474"/>
        <dbReference type="ChEBI" id="CHEBI:456216"/>
        <dbReference type="EC" id="5.6.2.4"/>
    </reaction>
</comment>
<evidence type="ECO:0000256" key="4">
    <source>
        <dbReference type="ARBA" id="ARBA00022806"/>
    </source>
</evidence>